<dbReference type="CDD" id="cd12165">
    <property type="entry name" value="2-Hacid_dh_6"/>
    <property type="match status" value="1"/>
</dbReference>
<dbReference type="Pfam" id="PF02826">
    <property type="entry name" value="2-Hacid_dh_C"/>
    <property type="match status" value="1"/>
</dbReference>
<dbReference type="PANTHER" id="PTHR43333:SF1">
    <property type="entry name" value="D-ISOMER SPECIFIC 2-HYDROXYACID DEHYDROGENASE NAD-BINDING DOMAIN-CONTAINING PROTEIN"/>
    <property type="match status" value="1"/>
</dbReference>
<dbReference type="RefSeq" id="WP_072342472.1">
    <property type="nucleotide sequence ID" value="NZ_FPKU01000002.1"/>
</dbReference>
<dbReference type="SUPFAM" id="SSF51735">
    <property type="entry name" value="NAD(P)-binding Rossmann-fold domains"/>
    <property type="match status" value="1"/>
</dbReference>
<reference evidence="4 5" key="1">
    <citation type="submission" date="2016-11" db="EMBL/GenBank/DDBJ databases">
        <authorList>
            <person name="Jaros S."/>
            <person name="Januszkiewicz K."/>
            <person name="Wedrychowicz H."/>
        </authorList>
    </citation>
    <scope>NUCLEOTIDE SEQUENCE [LARGE SCALE GENOMIC DNA]</scope>
    <source>
        <strain evidence="4 5">ATCC 23634</strain>
    </source>
</reference>
<gene>
    <name evidence="4" type="ORF">SAMN02983003_2119</name>
</gene>
<evidence type="ECO:0000313" key="4">
    <source>
        <dbReference type="EMBL" id="SFZ84620.1"/>
    </source>
</evidence>
<protein>
    <submittedName>
        <fullName evidence="4">Phosphoglycerate dehydrogenase</fullName>
    </submittedName>
</protein>
<dbReference type="InterPro" id="IPR006140">
    <property type="entry name" value="D-isomer_DH_NAD-bd"/>
</dbReference>
<evidence type="ECO:0000313" key="5">
    <source>
        <dbReference type="Proteomes" id="UP000183447"/>
    </source>
</evidence>
<dbReference type="InterPro" id="IPR036291">
    <property type="entry name" value="NAD(P)-bd_dom_sf"/>
</dbReference>
<dbReference type="SUPFAM" id="SSF52283">
    <property type="entry name" value="Formate/glycerate dehydrogenase catalytic domain-like"/>
    <property type="match status" value="1"/>
</dbReference>
<dbReference type="PANTHER" id="PTHR43333">
    <property type="entry name" value="2-HACID_DH_C DOMAIN-CONTAINING PROTEIN"/>
    <property type="match status" value="1"/>
</dbReference>
<dbReference type="Proteomes" id="UP000183447">
    <property type="component" value="Unassembled WGS sequence"/>
</dbReference>
<sequence>MRVLVDWDIPPEERSVLSNWPAGLEIIEGGSRLSGENKLALAPSLDVHTGLMRTATRPFLEAATQLKLVNLTGHGVDLLLRDGIPDLLTRRNIRLATADGGDIAIAEYAIMAMIMLSRQVLRAHATLTDLGRWEGRRGPELHGATLAIVGYGSIGQATASRAEAMGMRVGIVTRTPDSYADRPHGRAFAYRFEEIEKALVQADYVLMTAPLTATTYAMFDARRLATMKRGSHLVCITRAPVIEQAALFEALRSGHLGGVAMDCWWHEEEDGTGRDGYPADLPFHQFNMLMTPHYSGTTFGTRQRALALVGDNIGRLMRGEALRNEVSHHDLKTMAGAA</sequence>
<evidence type="ECO:0000256" key="2">
    <source>
        <dbReference type="ARBA" id="ARBA00023027"/>
    </source>
</evidence>
<accession>A0A1K2HXU9</accession>
<dbReference type="Gene3D" id="3.40.50.720">
    <property type="entry name" value="NAD(P)-binding Rossmann-like Domain"/>
    <property type="match status" value="2"/>
</dbReference>
<proteinExistence type="predicted"/>
<keyword evidence="2" id="KW-0520">NAD</keyword>
<keyword evidence="1" id="KW-0560">Oxidoreductase</keyword>
<evidence type="ECO:0000259" key="3">
    <source>
        <dbReference type="Pfam" id="PF02826"/>
    </source>
</evidence>
<keyword evidence="5" id="KW-1185">Reference proteome</keyword>
<dbReference type="GO" id="GO:0051287">
    <property type="term" value="F:NAD binding"/>
    <property type="evidence" value="ECO:0007669"/>
    <property type="project" value="InterPro"/>
</dbReference>
<evidence type="ECO:0000256" key="1">
    <source>
        <dbReference type="ARBA" id="ARBA00023002"/>
    </source>
</evidence>
<organism evidence="4 5">
    <name type="scientific">Devosia enhydra</name>
    <dbReference type="NCBI Taxonomy" id="665118"/>
    <lineage>
        <taxon>Bacteria</taxon>
        <taxon>Pseudomonadati</taxon>
        <taxon>Pseudomonadota</taxon>
        <taxon>Alphaproteobacteria</taxon>
        <taxon>Hyphomicrobiales</taxon>
        <taxon>Devosiaceae</taxon>
        <taxon>Devosia</taxon>
    </lineage>
</organism>
<dbReference type="STRING" id="665118.SAMN02983003_2119"/>
<feature type="domain" description="D-isomer specific 2-hydroxyacid dehydrogenase NAD-binding" evidence="3">
    <location>
        <begin position="110"/>
        <end position="294"/>
    </location>
</feature>
<dbReference type="EMBL" id="FPKU01000002">
    <property type="protein sequence ID" value="SFZ84620.1"/>
    <property type="molecule type" value="Genomic_DNA"/>
</dbReference>
<name>A0A1K2HXU9_9HYPH</name>
<dbReference type="GO" id="GO:0016491">
    <property type="term" value="F:oxidoreductase activity"/>
    <property type="evidence" value="ECO:0007669"/>
    <property type="project" value="UniProtKB-KW"/>
</dbReference>
<dbReference type="AlphaFoldDB" id="A0A1K2HXU9"/>